<gene>
    <name evidence="1" type="ORF">BJF96_g43</name>
</gene>
<dbReference type="Proteomes" id="UP000236305">
    <property type="component" value="Unassembled WGS sequence"/>
</dbReference>
<accession>A0AA44WTG9</accession>
<evidence type="ECO:0000313" key="2">
    <source>
        <dbReference type="Proteomes" id="UP000236305"/>
    </source>
</evidence>
<name>A0AA44WTG9_VERDA</name>
<reference evidence="1 2" key="1">
    <citation type="submission" date="2017-12" db="EMBL/GenBank/DDBJ databases">
        <title>Comparative genomics yields insights into virulence evolution of Verticillium dahliae.</title>
        <authorList>
            <person name="Fan R."/>
            <person name="Armitage A.D."/>
            <person name="Cascant-Lopez E."/>
            <person name="Sobczyk M."/>
            <person name="Cockerton H.M."/>
            <person name="Harrison R.J."/>
        </authorList>
    </citation>
    <scope>NUCLEOTIDE SEQUENCE [LARGE SCALE GENOMIC DNA]</scope>
    <source>
        <strain evidence="1 2">12008</strain>
    </source>
</reference>
<comment type="caution">
    <text evidence="1">The sequence shown here is derived from an EMBL/GenBank/DDBJ whole genome shotgun (WGS) entry which is preliminary data.</text>
</comment>
<dbReference type="AlphaFoldDB" id="A0AA44WTG9"/>
<protein>
    <submittedName>
        <fullName evidence="1">Uncharacterized protein</fullName>
    </submittedName>
</protein>
<evidence type="ECO:0000313" key="1">
    <source>
        <dbReference type="EMBL" id="PNH36792.1"/>
    </source>
</evidence>
<organism evidence="1 2">
    <name type="scientific">Verticillium dahliae</name>
    <name type="common">Verticillium wilt</name>
    <dbReference type="NCBI Taxonomy" id="27337"/>
    <lineage>
        <taxon>Eukaryota</taxon>
        <taxon>Fungi</taxon>
        <taxon>Dikarya</taxon>
        <taxon>Ascomycota</taxon>
        <taxon>Pezizomycotina</taxon>
        <taxon>Sordariomycetes</taxon>
        <taxon>Hypocreomycetidae</taxon>
        <taxon>Glomerellales</taxon>
        <taxon>Plectosphaerellaceae</taxon>
        <taxon>Verticillium</taxon>
    </lineage>
</organism>
<dbReference type="EMBL" id="MPSH01000001">
    <property type="protein sequence ID" value="PNH36792.1"/>
    <property type="molecule type" value="Genomic_DNA"/>
</dbReference>
<sequence length="46" mass="4942">MEQIETQVSDLRYLTQAPVPLPADRQGHGGTGTGISVANVYISIAW</sequence>
<proteinExistence type="predicted"/>